<feature type="region of interest" description="Disordered" evidence="1">
    <location>
        <begin position="115"/>
        <end position="189"/>
    </location>
</feature>
<dbReference type="Proteomes" id="UP000765509">
    <property type="component" value="Unassembled WGS sequence"/>
</dbReference>
<sequence length="189" mass="20527">MSSKLTELIESSPSGPPQSVPCGSGVLHRMDSPSMAFSGHFNPSQAYDGFMAVKVFDPACTEFLAKGKDFFEHNNPRYSKFHYGYIGKKPCRQTGRQGSNVRRYLWSKKDGPFGKEFPVSEAPTPDATSGPIYSNSEVPISRINNEGVGNQIRRISNSPPNPDAEGSDELDGEEAEVVPSSTGHPIISS</sequence>
<accession>A0A9Q3QB56</accession>
<comment type="caution">
    <text evidence="2">The sequence shown here is derived from an EMBL/GenBank/DDBJ whole genome shotgun (WGS) entry which is preliminary data.</text>
</comment>
<feature type="compositionally biased region" description="Acidic residues" evidence="1">
    <location>
        <begin position="165"/>
        <end position="176"/>
    </location>
</feature>
<feature type="compositionally biased region" description="Polar residues" evidence="1">
    <location>
        <begin position="131"/>
        <end position="158"/>
    </location>
</feature>
<reference evidence="2" key="1">
    <citation type="submission" date="2021-03" db="EMBL/GenBank/DDBJ databases">
        <title>Draft genome sequence of rust myrtle Austropuccinia psidii MF-1, a brazilian biotype.</title>
        <authorList>
            <person name="Quecine M.C."/>
            <person name="Pachon D.M.R."/>
            <person name="Bonatelli M.L."/>
            <person name="Correr F.H."/>
            <person name="Franceschini L.M."/>
            <person name="Leite T.F."/>
            <person name="Margarido G.R.A."/>
            <person name="Almeida C.A."/>
            <person name="Ferrarezi J.A."/>
            <person name="Labate C.A."/>
        </authorList>
    </citation>
    <scope>NUCLEOTIDE SEQUENCE</scope>
    <source>
        <strain evidence="2">MF-1</strain>
    </source>
</reference>
<feature type="compositionally biased region" description="Polar residues" evidence="1">
    <location>
        <begin position="179"/>
        <end position="189"/>
    </location>
</feature>
<feature type="compositionally biased region" description="Polar residues" evidence="1">
    <location>
        <begin position="1"/>
        <end position="13"/>
    </location>
</feature>
<evidence type="ECO:0000256" key="1">
    <source>
        <dbReference type="SAM" id="MobiDB-lite"/>
    </source>
</evidence>
<keyword evidence="3" id="KW-1185">Reference proteome</keyword>
<feature type="region of interest" description="Disordered" evidence="1">
    <location>
        <begin position="1"/>
        <end position="21"/>
    </location>
</feature>
<dbReference type="AlphaFoldDB" id="A0A9Q3QB56"/>
<proteinExistence type="predicted"/>
<name>A0A9Q3QB56_9BASI</name>
<protein>
    <submittedName>
        <fullName evidence="2">Uncharacterized protein</fullName>
    </submittedName>
</protein>
<dbReference type="EMBL" id="AVOT02140609">
    <property type="protein sequence ID" value="MBW0590915.1"/>
    <property type="molecule type" value="Genomic_DNA"/>
</dbReference>
<evidence type="ECO:0000313" key="3">
    <source>
        <dbReference type="Proteomes" id="UP000765509"/>
    </source>
</evidence>
<organism evidence="2 3">
    <name type="scientific">Austropuccinia psidii MF-1</name>
    <dbReference type="NCBI Taxonomy" id="1389203"/>
    <lineage>
        <taxon>Eukaryota</taxon>
        <taxon>Fungi</taxon>
        <taxon>Dikarya</taxon>
        <taxon>Basidiomycota</taxon>
        <taxon>Pucciniomycotina</taxon>
        <taxon>Pucciniomycetes</taxon>
        <taxon>Pucciniales</taxon>
        <taxon>Sphaerophragmiaceae</taxon>
        <taxon>Austropuccinia</taxon>
    </lineage>
</organism>
<gene>
    <name evidence="2" type="ORF">O181_130630</name>
</gene>
<evidence type="ECO:0000313" key="2">
    <source>
        <dbReference type="EMBL" id="MBW0590915.1"/>
    </source>
</evidence>